<reference evidence="1" key="1">
    <citation type="submission" date="2020-03" db="EMBL/GenBank/DDBJ databases">
        <title>Draft Genome Sequence of Cylindrodendrum hubeiense.</title>
        <authorList>
            <person name="Buettner E."/>
            <person name="Kellner H."/>
        </authorList>
    </citation>
    <scope>NUCLEOTIDE SEQUENCE</scope>
    <source>
        <strain evidence="1">IHI 201604</strain>
    </source>
</reference>
<sequence>MNFTITVPKGSSNHSTPNLICTPPQATDYIVFFFTNYFAHAATVVSKPGQSLARTCLFIVLALILPGSGIIRALSAILHHASTEFKNPAKRAARAGALCMVVRKSKDMLGGPDDIGLPEQSVKMEACKALEKETGVELGPSVAKVGRQGSEALVEDTAADVSNPAFENKPPESREVDKWSVIITKFHKIGNLPTGPFLSRFQVALQFMASNGSVKISTTTSISASCLL</sequence>
<dbReference type="EMBL" id="JAANBB010000015">
    <property type="protein sequence ID" value="KAF7555999.1"/>
    <property type="molecule type" value="Genomic_DNA"/>
</dbReference>
<name>A0A9P5LC91_9HYPO</name>
<comment type="caution">
    <text evidence="1">The sequence shown here is derived from an EMBL/GenBank/DDBJ whole genome shotgun (WGS) entry which is preliminary data.</text>
</comment>
<evidence type="ECO:0000313" key="1">
    <source>
        <dbReference type="EMBL" id="KAF7555999.1"/>
    </source>
</evidence>
<protein>
    <submittedName>
        <fullName evidence="1">Uncharacterized protein</fullName>
    </submittedName>
</protein>
<dbReference type="OrthoDB" id="5406607at2759"/>
<gene>
    <name evidence="1" type="ORF">G7Z17_g1731</name>
</gene>
<keyword evidence="2" id="KW-1185">Reference proteome</keyword>
<accession>A0A9P5LC91</accession>
<proteinExistence type="predicted"/>
<evidence type="ECO:0000313" key="2">
    <source>
        <dbReference type="Proteomes" id="UP000722485"/>
    </source>
</evidence>
<organism evidence="1 2">
    <name type="scientific">Cylindrodendrum hubeiense</name>
    <dbReference type="NCBI Taxonomy" id="595255"/>
    <lineage>
        <taxon>Eukaryota</taxon>
        <taxon>Fungi</taxon>
        <taxon>Dikarya</taxon>
        <taxon>Ascomycota</taxon>
        <taxon>Pezizomycotina</taxon>
        <taxon>Sordariomycetes</taxon>
        <taxon>Hypocreomycetidae</taxon>
        <taxon>Hypocreales</taxon>
        <taxon>Nectriaceae</taxon>
        <taxon>Cylindrodendrum</taxon>
    </lineage>
</organism>
<dbReference type="AlphaFoldDB" id="A0A9P5LC91"/>
<dbReference type="Proteomes" id="UP000722485">
    <property type="component" value="Unassembled WGS sequence"/>
</dbReference>